<accession>A0A024TBJ5</accession>
<dbReference type="InterPro" id="IPR001584">
    <property type="entry name" value="Integrase_cat-core"/>
</dbReference>
<dbReference type="SMART" id="SM00298">
    <property type="entry name" value="CHROMO"/>
    <property type="match status" value="1"/>
</dbReference>
<dbReference type="PANTHER" id="PTHR47266">
    <property type="entry name" value="ENDONUCLEASE-RELATED"/>
    <property type="match status" value="1"/>
</dbReference>
<dbReference type="OrthoDB" id="78260at2759"/>
<reference evidence="3" key="1">
    <citation type="submission" date="2013-12" db="EMBL/GenBank/DDBJ databases">
        <title>The Genome Sequence of Aphanomyces invadans NJM9701.</title>
        <authorList>
            <consortium name="The Broad Institute Genomics Platform"/>
            <person name="Russ C."/>
            <person name="Tyler B."/>
            <person name="van West P."/>
            <person name="Dieguez-Uribeondo J."/>
            <person name="Young S.K."/>
            <person name="Zeng Q."/>
            <person name="Gargeya S."/>
            <person name="Fitzgerald M."/>
            <person name="Abouelleil A."/>
            <person name="Alvarado L."/>
            <person name="Chapman S.B."/>
            <person name="Gainer-Dewar J."/>
            <person name="Goldberg J."/>
            <person name="Griggs A."/>
            <person name="Gujja S."/>
            <person name="Hansen M."/>
            <person name="Howarth C."/>
            <person name="Imamovic A."/>
            <person name="Ireland A."/>
            <person name="Larimer J."/>
            <person name="McCowan C."/>
            <person name="Murphy C."/>
            <person name="Pearson M."/>
            <person name="Poon T.W."/>
            <person name="Priest M."/>
            <person name="Roberts A."/>
            <person name="Saif S."/>
            <person name="Shea T."/>
            <person name="Sykes S."/>
            <person name="Wortman J."/>
            <person name="Nusbaum C."/>
            <person name="Birren B."/>
        </authorList>
    </citation>
    <scope>NUCLEOTIDE SEQUENCE [LARGE SCALE GENOMIC DNA]</scope>
    <source>
        <strain evidence="3">NJM9701</strain>
    </source>
</reference>
<dbReference type="PROSITE" id="PS50994">
    <property type="entry name" value="INTEGRASE"/>
    <property type="match status" value="1"/>
</dbReference>
<evidence type="ECO:0000313" key="3">
    <source>
        <dbReference type="EMBL" id="ETV90961.1"/>
    </source>
</evidence>
<feature type="domain" description="Chromo" evidence="1">
    <location>
        <begin position="466"/>
        <end position="526"/>
    </location>
</feature>
<dbReference type="GO" id="GO:0003676">
    <property type="term" value="F:nucleic acid binding"/>
    <property type="evidence" value="ECO:0007669"/>
    <property type="project" value="InterPro"/>
</dbReference>
<evidence type="ECO:0008006" key="4">
    <source>
        <dbReference type="Google" id="ProtNLM"/>
    </source>
</evidence>
<proteinExistence type="predicted"/>
<dbReference type="Gene3D" id="2.40.50.40">
    <property type="match status" value="1"/>
</dbReference>
<dbReference type="InterPro" id="IPR000953">
    <property type="entry name" value="Chromo/chromo_shadow_dom"/>
</dbReference>
<dbReference type="InterPro" id="IPR036397">
    <property type="entry name" value="RNaseH_sf"/>
</dbReference>
<organism evidence="3">
    <name type="scientific">Aphanomyces invadans</name>
    <dbReference type="NCBI Taxonomy" id="157072"/>
    <lineage>
        <taxon>Eukaryota</taxon>
        <taxon>Sar</taxon>
        <taxon>Stramenopiles</taxon>
        <taxon>Oomycota</taxon>
        <taxon>Saprolegniomycetes</taxon>
        <taxon>Saprolegniales</taxon>
        <taxon>Verrucalvaceae</taxon>
        <taxon>Aphanomyces</taxon>
    </lineage>
</organism>
<dbReference type="InterPro" id="IPR012337">
    <property type="entry name" value="RNaseH-like_sf"/>
</dbReference>
<dbReference type="Gene3D" id="3.30.420.10">
    <property type="entry name" value="Ribonuclease H-like superfamily/Ribonuclease H"/>
    <property type="match status" value="1"/>
</dbReference>
<dbReference type="GO" id="GO:0015074">
    <property type="term" value="P:DNA integration"/>
    <property type="evidence" value="ECO:0007669"/>
    <property type="project" value="InterPro"/>
</dbReference>
<dbReference type="InterPro" id="IPR016197">
    <property type="entry name" value="Chromo-like_dom_sf"/>
</dbReference>
<dbReference type="RefSeq" id="XP_008880350.1">
    <property type="nucleotide sequence ID" value="XM_008882128.1"/>
</dbReference>
<evidence type="ECO:0000259" key="1">
    <source>
        <dbReference type="PROSITE" id="PS50013"/>
    </source>
</evidence>
<name>A0A024TBJ5_9STRA</name>
<dbReference type="CDD" id="cd00024">
    <property type="entry name" value="CD_CSD"/>
    <property type="match status" value="1"/>
</dbReference>
<gene>
    <name evidence="3" type="ORF">H310_14305</name>
</gene>
<dbReference type="PROSITE" id="PS50013">
    <property type="entry name" value="CHROMO_2"/>
    <property type="match status" value="1"/>
</dbReference>
<dbReference type="STRING" id="157072.A0A024TBJ5"/>
<dbReference type="AlphaFoldDB" id="A0A024TBJ5"/>
<sequence>MANDGEGSVCDHGVVQTARVPPAAAAEIPTVYGSSESVVHLQPVGLQLQHGALPSPQVAAVGHVMTTFPYTLEHVAGDANVWADLLSRWGAAPLPAQVARIWDPDKAVDLQQKICIIAHQGAAGYRGVDVTQKGVLDRFDWATAKEDIKAFVGGCLHCLCVDGVVVPRPWGAALHAERHNELIYFDWLQLPPASNGWKYVLVVKDDMSGFCRLFPSATADAENGGSHFKKEVVDKIKKKIGAHHHITTPYTPWANGTVEVVNSLVKRGFKTHLSEMKLRPDEWHRVLPLVQSSLDHQSADRLGGVSPVTAFQGLPSTPPISGFVHPRTKEVETVDWLANTRKKHMAELRQALDDLHLMSHCKARSYAGKPGTCMGERRTSAWRKFAVGDIVLVGWVLKYPNKLALNWKGPYRVSRADSDYVMEVQQLVEPYEISLHHASRLKFFCDADLDVTSDPVDYAAFGDEGFYVEALLAARCNEGRHEVLVKWKGLEGEEASWEPASQLYEDIAVVMRRWILKNAGKEEIKALLAALEETLGHSL</sequence>
<feature type="domain" description="Integrase catalytic" evidence="2">
    <location>
        <begin position="223"/>
        <end position="315"/>
    </location>
</feature>
<dbReference type="eggNOG" id="KOG0017">
    <property type="taxonomic scope" value="Eukaryota"/>
</dbReference>
<dbReference type="SUPFAM" id="SSF54160">
    <property type="entry name" value="Chromo domain-like"/>
    <property type="match status" value="1"/>
</dbReference>
<evidence type="ECO:0000259" key="2">
    <source>
        <dbReference type="PROSITE" id="PS50994"/>
    </source>
</evidence>
<dbReference type="InterPro" id="IPR023780">
    <property type="entry name" value="Chromo_domain"/>
</dbReference>
<dbReference type="SUPFAM" id="SSF53098">
    <property type="entry name" value="Ribonuclease H-like"/>
    <property type="match status" value="1"/>
</dbReference>
<dbReference type="GeneID" id="20091355"/>
<dbReference type="Pfam" id="PF00385">
    <property type="entry name" value="Chromo"/>
    <property type="match status" value="1"/>
</dbReference>
<dbReference type="VEuPathDB" id="FungiDB:H310_14305"/>
<dbReference type="EMBL" id="KI914017">
    <property type="protein sequence ID" value="ETV90961.1"/>
    <property type="molecule type" value="Genomic_DNA"/>
</dbReference>
<dbReference type="InterPro" id="IPR052160">
    <property type="entry name" value="Gypsy_RT_Integrase-like"/>
</dbReference>
<protein>
    <recommendedName>
        <fullName evidence="4">Chromo domain-containing protein</fullName>
    </recommendedName>
</protein>